<dbReference type="InterPro" id="IPR029753">
    <property type="entry name" value="D-isomer_DH_CS"/>
</dbReference>
<reference evidence="7 8" key="1">
    <citation type="submission" date="2020-08" db="EMBL/GenBank/DDBJ databases">
        <title>Genomic Encyclopedia of Type Strains, Phase IV (KMG-IV): sequencing the most valuable type-strain genomes for metagenomic binning, comparative biology and taxonomic classification.</title>
        <authorList>
            <person name="Goeker M."/>
        </authorList>
    </citation>
    <scope>NUCLEOTIDE SEQUENCE [LARGE SCALE GENOMIC DNA]</scope>
    <source>
        <strain evidence="7 8">DSM 22359</strain>
    </source>
</reference>
<dbReference type="EMBL" id="JACHFE010000005">
    <property type="protein sequence ID" value="MBB5321650.1"/>
    <property type="molecule type" value="Genomic_DNA"/>
</dbReference>
<dbReference type="RefSeq" id="WP_183703670.1">
    <property type="nucleotide sequence ID" value="NZ_JACHFE010000005.1"/>
</dbReference>
<dbReference type="PANTHER" id="PTHR43026:SF1">
    <property type="entry name" value="2-HYDROXYACID DEHYDROGENASE HOMOLOG 1-RELATED"/>
    <property type="match status" value="1"/>
</dbReference>
<evidence type="ECO:0000313" key="7">
    <source>
        <dbReference type="EMBL" id="MBB5321650.1"/>
    </source>
</evidence>
<keyword evidence="3" id="KW-0520">NAD</keyword>
<keyword evidence="2 4" id="KW-0560">Oxidoreductase</keyword>
<dbReference type="Pfam" id="PF00389">
    <property type="entry name" value="2-Hacid_dh"/>
    <property type="match status" value="1"/>
</dbReference>
<dbReference type="EC" id="1.1.1.28" evidence="7"/>
<evidence type="ECO:0000256" key="3">
    <source>
        <dbReference type="ARBA" id="ARBA00023027"/>
    </source>
</evidence>
<gene>
    <name evidence="7" type="ORF">HNR38_002144</name>
</gene>
<dbReference type="PANTHER" id="PTHR43026">
    <property type="entry name" value="2-HYDROXYACID DEHYDROGENASE HOMOLOG 1-RELATED"/>
    <property type="match status" value="1"/>
</dbReference>
<comment type="similarity">
    <text evidence="1 4">Belongs to the D-isomer specific 2-hydroxyacid dehydrogenase family.</text>
</comment>
<organism evidence="7 8">
    <name type="scientific">Marinobacter oulmenensis</name>
    <dbReference type="NCBI Taxonomy" id="643747"/>
    <lineage>
        <taxon>Bacteria</taxon>
        <taxon>Pseudomonadati</taxon>
        <taxon>Pseudomonadota</taxon>
        <taxon>Gammaproteobacteria</taxon>
        <taxon>Pseudomonadales</taxon>
        <taxon>Marinobacteraceae</taxon>
        <taxon>Marinobacter</taxon>
    </lineage>
</organism>
<dbReference type="Proteomes" id="UP000591735">
    <property type="component" value="Unassembled WGS sequence"/>
</dbReference>
<dbReference type="CDD" id="cd12183">
    <property type="entry name" value="LDH_like_2"/>
    <property type="match status" value="1"/>
</dbReference>
<evidence type="ECO:0000256" key="2">
    <source>
        <dbReference type="ARBA" id="ARBA00023002"/>
    </source>
</evidence>
<accession>A0A840UE45</accession>
<evidence type="ECO:0000256" key="1">
    <source>
        <dbReference type="ARBA" id="ARBA00005854"/>
    </source>
</evidence>
<feature type="domain" description="D-isomer specific 2-hydroxyacid dehydrogenase NAD-binding" evidence="6">
    <location>
        <begin position="111"/>
        <end position="298"/>
    </location>
</feature>
<dbReference type="PROSITE" id="PS00671">
    <property type="entry name" value="D_2_HYDROXYACID_DH_3"/>
    <property type="match status" value="1"/>
</dbReference>
<dbReference type="FunFam" id="3.40.50.720:FF:000050">
    <property type="entry name" value="D-lactate dehydrogenase"/>
    <property type="match status" value="1"/>
</dbReference>
<keyword evidence="8" id="KW-1185">Reference proteome</keyword>
<dbReference type="SUPFAM" id="SSF51735">
    <property type="entry name" value="NAD(P)-binding Rossmann-fold domains"/>
    <property type="match status" value="1"/>
</dbReference>
<sequence>MKVAVFSTKPYDQTFLTQANDEAHAHELTFLETRLNEATAALAKGFEAVCVFVNDQVDALVLEQLAAGGTRVVALRCAGFNNVDLKAAQRLGMKVVRVPAYSPYAVAEHTVALMLTLNRQIHRAYHRIRDGNFALDGLLGFDLRGRTVGVIGTGQIGVEVARIMRGFGCRVLGHAPAPNPEAEALGVEYVSLDELFSLSDIITLHCPLTPETHHLIDANAMAKMKDGVMLINTSRGAIVDTSAVIEGLKSGHIGYLGLDVYEEEGDLFFEDQSNLVLQDDVFARLLTFPNVVITGHQAFFTRNALESIAHTTLGNLTELEESGECENRVAG</sequence>
<dbReference type="AlphaFoldDB" id="A0A840UE45"/>
<feature type="domain" description="D-isomer specific 2-hydroxyacid dehydrogenase catalytic" evidence="5">
    <location>
        <begin position="3"/>
        <end position="329"/>
    </location>
</feature>
<dbReference type="InterPro" id="IPR058205">
    <property type="entry name" value="D-LDH-like"/>
</dbReference>
<dbReference type="SUPFAM" id="SSF52283">
    <property type="entry name" value="Formate/glycerate dehydrogenase catalytic domain-like"/>
    <property type="match status" value="1"/>
</dbReference>
<dbReference type="Pfam" id="PF02826">
    <property type="entry name" value="2-Hacid_dh_C"/>
    <property type="match status" value="1"/>
</dbReference>
<dbReference type="InterPro" id="IPR006140">
    <property type="entry name" value="D-isomer_DH_NAD-bd"/>
</dbReference>
<protein>
    <submittedName>
        <fullName evidence="7">D-lactate dehydrogenase</fullName>
        <ecNumber evidence="7">1.1.1.28</ecNumber>
    </submittedName>
</protein>
<name>A0A840UE45_9GAMM</name>
<evidence type="ECO:0000256" key="4">
    <source>
        <dbReference type="RuleBase" id="RU003719"/>
    </source>
</evidence>
<dbReference type="Gene3D" id="3.40.50.720">
    <property type="entry name" value="NAD(P)-binding Rossmann-like Domain"/>
    <property type="match status" value="2"/>
</dbReference>
<dbReference type="GO" id="GO:0051287">
    <property type="term" value="F:NAD binding"/>
    <property type="evidence" value="ECO:0007669"/>
    <property type="project" value="InterPro"/>
</dbReference>
<dbReference type="PROSITE" id="PS00670">
    <property type="entry name" value="D_2_HYDROXYACID_DH_2"/>
    <property type="match status" value="1"/>
</dbReference>
<evidence type="ECO:0000313" key="8">
    <source>
        <dbReference type="Proteomes" id="UP000591735"/>
    </source>
</evidence>
<dbReference type="InterPro" id="IPR006139">
    <property type="entry name" value="D-isomer_2_OHA_DH_cat_dom"/>
</dbReference>
<proteinExistence type="inferred from homology"/>
<evidence type="ECO:0000259" key="5">
    <source>
        <dbReference type="Pfam" id="PF00389"/>
    </source>
</evidence>
<dbReference type="InterPro" id="IPR036291">
    <property type="entry name" value="NAD(P)-bd_dom_sf"/>
</dbReference>
<dbReference type="GO" id="GO:0008720">
    <property type="term" value="F:D-lactate dehydrogenase (NAD+) activity"/>
    <property type="evidence" value="ECO:0007669"/>
    <property type="project" value="UniProtKB-EC"/>
</dbReference>
<comment type="caution">
    <text evidence="7">The sequence shown here is derived from an EMBL/GenBank/DDBJ whole genome shotgun (WGS) entry which is preliminary data.</text>
</comment>
<evidence type="ECO:0000259" key="6">
    <source>
        <dbReference type="Pfam" id="PF02826"/>
    </source>
</evidence>